<dbReference type="InterPro" id="IPR045871">
    <property type="entry name" value="AHP1-5/YPD1"/>
</dbReference>
<dbReference type="InterPro" id="IPR036641">
    <property type="entry name" value="HPT_dom_sf"/>
</dbReference>
<proteinExistence type="predicted"/>
<dbReference type="SUPFAM" id="SSF47226">
    <property type="entry name" value="Histidine-containing phosphotransfer domain, HPT domain"/>
    <property type="match status" value="1"/>
</dbReference>
<comment type="caution">
    <text evidence="3">The sequence shown here is derived from an EMBL/GenBank/DDBJ whole genome shotgun (WGS) entry which is preliminary data.</text>
</comment>
<protein>
    <recommendedName>
        <fullName evidence="2">Histidine-containing phosphotransfer protein</fullName>
    </recommendedName>
</protein>
<dbReference type="GO" id="GO:0009736">
    <property type="term" value="P:cytokinin-activated signaling pathway"/>
    <property type="evidence" value="ECO:0007669"/>
    <property type="project" value="UniProtKB-KW"/>
</dbReference>
<evidence type="ECO:0000313" key="4">
    <source>
        <dbReference type="Proteomes" id="UP001179952"/>
    </source>
</evidence>
<evidence type="ECO:0000313" key="3">
    <source>
        <dbReference type="EMBL" id="KAK1277161.1"/>
    </source>
</evidence>
<dbReference type="Proteomes" id="UP001179952">
    <property type="component" value="Unassembled WGS sequence"/>
</dbReference>
<organism evidence="3 4">
    <name type="scientific">Acorus gramineus</name>
    <name type="common">Dwarf sweet flag</name>
    <dbReference type="NCBI Taxonomy" id="55184"/>
    <lineage>
        <taxon>Eukaryota</taxon>
        <taxon>Viridiplantae</taxon>
        <taxon>Streptophyta</taxon>
        <taxon>Embryophyta</taxon>
        <taxon>Tracheophyta</taxon>
        <taxon>Spermatophyta</taxon>
        <taxon>Magnoliopsida</taxon>
        <taxon>Liliopsida</taxon>
        <taxon>Acoraceae</taxon>
        <taxon>Acorus</taxon>
    </lineage>
</organism>
<comment type="domain">
    <text evidence="2">Histidine-containing phosphotransfer domain (HPt) contains an active histidine that mediates the phosphotransfer.</text>
</comment>
<reference evidence="3" key="2">
    <citation type="submission" date="2023-06" db="EMBL/GenBank/DDBJ databases">
        <authorList>
            <person name="Ma L."/>
            <person name="Liu K.-W."/>
            <person name="Li Z."/>
            <person name="Hsiao Y.-Y."/>
            <person name="Qi Y."/>
            <person name="Fu T."/>
            <person name="Tang G."/>
            <person name="Zhang D."/>
            <person name="Sun W.-H."/>
            <person name="Liu D.-K."/>
            <person name="Li Y."/>
            <person name="Chen G.-Z."/>
            <person name="Liu X.-D."/>
            <person name="Liao X.-Y."/>
            <person name="Jiang Y.-T."/>
            <person name="Yu X."/>
            <person name="Hao Y."/>
            <person name="Huang J."/>
            <person name="Zhao X.-W."/>
            <person name="Ke S."/>
            <person name="Chen Y.-Y."/>
            <person name="Wu W.-L."/>
            <person name="Hsu J.-L."/>
            <person name="Lin Y.-F."/>
            <person name="Huang M.-D."/>
            <person name="Li C.-Y."/>
            <person name="Huang L."/>
            <person name="Wang Z.-W."/>
            <person name="Zhao X."/>
            <person name="Zhong W.-Y."/>
            <person name="Peng D.-H."/>
            <person name="Ahmad S."/>
            <person name="Lan S."/>
            <person name="Zhang J.-S."/>
            <person name="Tsai W.-C."/>
            <person name="Van De Peer Y."/>
            <person name="Liu Z.-J."/>
        </authorList>
    </citation>
    <scope>NUCLEOTIDE SEQUENCE</scope>
    <source>
        <strain evidence="3">SCP</strain>
        <tissue evidence="3">Leaves</tissue>
    </source>
</reference>
<reference evidence="3" key="1">
    <citation type="journal article" date="2023" name="Nat. Commun.">
        <title>Diploid and tetraploid genomes of Acorus and the evolution of monocots.</title>
        <authorList>
            <person name="Ma L."/>
            <person name="Liu K.W."/>
            <person name="Li Z."/>
            <person name="Hsiao Y.Y."/>
            <person name="Qi Y."/>
            <person name="Fu T."/>
            <person name="Tang G.D."/>
            <person name="Zhang D."/>
            <person name="Sun W.H."/>
            <person name="Liu D.K."/>
            <person name="Li Y."/>
            <person name="Chen G.Z."/>
            <person name="Liu X.D."/>
            <person name="Liao X.Y."/>
            <person name="Jiang Y.T."/>
            <person name="Yu X."/>
            <person name="Hao Y."/>
            <person name="Huang J."/>
            <person name="Zhao X.W."/>
            <person name="Ke S."/>
            <person name="Chen Y.Y."/>
            <person name="Wu W.L."/>
            <person name="Hsu J.L."/>
            <person name="Lin Y.F."/>
            <person name="Huang M.D."/>
            <person name="Li C.Y."/>
            <person name="Huang L."/>
            <person name="Wang Z.W."/>
            <person name="Zhao X."/>
            <person name="Zhong W.Y."/>
            <person name="Peng D.H."/>
            <person name="Ahmad S."/>
            <person name="Lan S."/>
            <person name="Zhang J.S."/>
            <person name="Tsai W.C."/>
            <person name="Van de Peer Y."/>
            <person name="Liu Z.J."/>
        </authorList>
    </citation>
    <scope>NUCLEOTIDE SEQUENCE</scope>
    <source>
        <strain evidence="3">SCP</strain>
    </source>
</reference>
<dbReference type="EMBL" id="JAUJYN010000002">
    <property type="protein sequence ID" value="KAK1277161.1"/>
    <property type="molecule type" value="Genomic_DNA"/>
</dbReference>
<evidence type="ECO:0000256" key="2">
    <source>
        <dbReference type="RuleBase" id="RU369004"/>
    </source>
</evidence>
<dbReference type="PANTHER" id="PTHR28242:SF43">
    <property type="entry name" value="HISTIDINE-CONTAINING PHOSPHOTRANSFER PROTEIN 4"/>
    <property type="match status" value="1"/>
</dbReference>
<dbReference type="GO" id="GO:0000160">
    <property type="term" value="P:phosphorelay signal transduction system"/>
    <property type="evidence" value="ECO:0007669"/>
    <property type="project" value="UniProtKB-UniRule"/>
</dbReference>
<dbReference type="Gene3D" id="1.20.120.160">
    <property type="entry name" value="HPT domain"/>
    <property type="match status" value="2"/>
</dbReference>
<dbReference type="GO" id="GO:0009927">
    <property type="term" value="F:histidine phosphotransfer kinase activity"/>
    <property type="evidence" value="ECO:0007669"/>
    <property type="project" value="UniProtKB-UniRule"/>
</dbReference>
<name>A0AAV9BLP4_ACOGR</name>
<evidence type="ECO:0000256" key="1">
    <source>
        <dbReference type="ARBA" id="ARBA00023012"/>
    </source>
</evidence>
<comment type="function">
    <text evidence="2">Functions as a two-component phosphorelay mediators between cytokinin sensor histidine kinases and response regulators (B-type ARRs). Plays an important role in propagating cytokinin signal transduction.</text>
</comment>
<comment type="subcellular location">
    <subcellularLocation>
        <location evidence="2">Cytoplasm</location>
        <location evidence="2">Cytosol</location>
    </subcellularLocation>
    <subcellularLocation>
        <location evidence="2">Nucleus</location>
    </subcellularLocation>
</comment>
<dbReference type="GO" id="GO:0005634">
    <property type="term" value="C:nucleus"/>
    <property type="evidence" value="ECO:0007669"/>
    <property type="project" value="UniProtKB-SubCell"/>
</dbReference>
<accession>A0AAV9BLP4</accession>
<keyword evidence="1 2" id="KW-0902">Two-component regulatory system</keyword>
<dbReference type="AlphaFoldDB" id="A0AAV9BLP4"/>
<dbReference type="PANTHER" id="PTHR28242">
    <property type="entry name" value="PHOSPHORELAY INTERMEDIATE PROTEIN YPD1"/>
    <property type="match status" value="1"/>
</dbReference>
<gene>
    <name evidence="3" type="ORF">QJS04_geneDACA003425</name>
</gene>
<keyword evidence="4" id="KW-1185">Reference proteome</keyword>
<dbReference type="GO" id="GO:0043424">
    <property type="term" value="F:protein histidine kinase binding"/>
    <property type="evidence" value="ECO:0007669"/>
    <property type="project" value="UniProtKB-UniRule"/>
</dbReference>
<sequence length="128" mass="15177">MDYISNLQIQVASMKQGLFDQGYLDEQFIQIEMLQDETSPNFVEDVLMLFLRDSTKLVNDIEQTLIGAHRVNNECWRLREFCEECNVERCFESFRILKREHAIFKEKLECYLKLVRQAKHAEATSPPK</sequence>
<keyword evidence="2" id="KW-0932">Cytokinin signaling pathway</keyword>
<dbReference type="GO" id="GO:0005829">
    <property type="term" value="C:cytosol"/>
    <property type="evidence" value="ECO:0007669"/>
    <property type="project" value="UniProtKB-SubCell"/>
</dbReference>